<evidence type="ECO:0000313" key="5">
    <source>
        <dbReference type="EMBL" id="TKW64020.1"/>
    </source>
</evidence>
<keyword evidence="3" id="KW-0574">Periplasm</keyword>
<dbReference type="NCBIfam" id="NF037995">
    <property type="entry name" value="TRAP_S1"/>
    <property type="match status" value="1"/>
</dbReference>
<feature type="signal peptide" evidence="4">
    <location>
        <begin position="1"/>
        <end position="33"/>
    </location>
</feature>
<reference evidence="5 6" key="1">
    <citation type="journal article" date="2017" name="Nat. Commun.">
        <title>In situ click chemistry generation of cyclooxygenase-2 inhibitors.</title>
        <authorList>
            <person name="Bhardwaj A."/>
            <person name="Kaur J."/>
            <person name="Wuest M."/>
            <person name="Wuest F."/>
        </authorList>
    </citation>
    <scope>NUCLEOTIDE SEQUENCE [LARGE SCALE GENOMIC DNA]</scope>
    <source>
        <strain evidence="5">S2_012_000_R3_94</strain>
    </source>
</reference>
<dbReference type="AlphaFoldDB" id="A0A533I206"/>
<dbReference type="CDD" id="cd13665">
    <property type="entry name" value="PBP2_TRAP_Dctp3_4"/>
    <property type="match status" value="1"/>
</dbReference>
<dbReference type="GO" id="GO:0055085">
    <property type="term" value="P:transmembrane transport"/>
    <property type="evidence" value="ECO:0007669"/>
    <property type="project" value="InterPro"/>
</dbReference>
<dbReference type="Gene3D" id="3.40.190.170">
    <property type="entry name" value="Bacterial extracellular solute-binding protein, family 7"/>
    <property type="match status" value="1"/>
</dbReference>
<organism evidence="5 6">
    <name type="scientific">Paracoccus denitrificans</name>
    <dbReference type="NCBI Taxonomy" id="266"/>
    <lineage>
        <taxon>Bacteria</taxon>
        <taxon>Pseudomonadati</taxon>
        <taxon>Pseudomonadota</taxon>
        <taxon>Alphaproteobacteria</taxon>
        <taxon>Rhodobacterales</taxon>
        <taxon>Paracoccaceae</taxon>
        <taxon>Paracoccus</taxon>
    </lineage>
</organism>
<evidence type="ECO:0000256" key="1">
    <source>
        <dbReference type="ARBA" id="ARBA00004418"/>
    </source>
</evidence>
<dbReference type="InterPro" id="IPR018389">
    <property type="entry name" value="DctP_fam"/>
</dbReference>
<protein>
    <submittedName>
        <fullName evidence="5">TRAP transporter substrate-binding protein</fullName>
    </submittedName>
</protein>
<accession>A0A533I206</accession>
<dbReference type="PANTHER" id="PTHR33376:SF15">
    <property type="entry name" value="BLL6794 PROTEIN"/>
    <property type="match status" value="1"/>
</dbReference>
<proteinExistence type="predicted"/>
<dbReference type="Pfam" id="PF03480">
    <property type="entry name" value="DctP"/>
    <property type="match status" value="1"/>
</dbReference>
<dbReference type="Proteomes" id="UP000315344">
    <property type="component" value="Unassembled WGS sequence"/>
</dbReference>
<dbReference type="PANTHER" id="PTHR33376">
    <property type="match status" value="1"/>
</dbReference>
<dbReference type="GO" id="GO:0042597">
    <property type="term" value="C:periplasmic space"/>
    <property type="evidence" value="ECO:0007669"/>
    <property type="project" value="UniProtKB-SubCell"/>
</dbReference>
<dbReference type="InterPro" id="IPR038404">
    <property type="entry name" value="TRAP_DctP_sf"/>
</dbReference>
<comment type="caution">
    <text evidence="5">The sequence shown here is derived from an EMBL/GenBank/DDBJ whole genome shotgun (WGS) entry which is preliminary data.</text>
</comment>
<evidence type="ECO:0000256" key="4">
    <source>
        <dbReference type="SAM" id="SignalP"/>
    </source>
</evidence>
<gene>
    <name evidence="5" type="ORF">DI616_18855</name>
</gene>
<feature type="chain" id="PRO_5022136528" evidence="4">
    <location>
        <begin position="34"/>
        <end position="342"/>
    </location>
</feature>
<evidence type="ECO:0000256" key="3">
    <source>
        <dbReference type="ARBA" id="ARBA00022764"/>
    </source>
</evidence>
<dbReference type="EMBL" id="VAFL01000026">
    <property type="protein sequence ID" value="TKW64020.1"/>
    <property type="molecule type" value="Genomic_DNA"/>
</dbReference>
<evidence type="ECO:0000313" key="6">
    <source>
        <dbReference type="Proteomes" id="UP000315344"/>
    </source>
</evidence>
<name>A0A533I206_PARDE</name>
<keyword evidence="2 4" id="KW-0732">Signal</keyword>
<evidence type="ECO:0000256" key="2">
    <source>
        <dbReference type="ARBA" id="ARBA00022729"/>
    </source>
</evidence>
<sequence>MPGNRVIQGRKDMNIKMIAAASALAMMAGAAGAETVLRASTFLPPNHTWNHAIEEWGAELTEKSGGELRVEIYPAGQLGPPPRQFDLVTSGAAEMAVILHGATPGRFAMTELAGLPLVTPSSGNTSEIMSRRLTELAPDYLAEEHPGTKILWMAVTPPLKFHLADTDPSDLSALDGLRIRYAGSVWQQVIEAMGASPVPVPPAEAADAMSKGVVDGATFPYEATQSFDLAPVTNYSMEPGIASATFALVMSQSAYDGLSPEQQAIIDETTGPDRAEWYGAKWDEGEAAGRQYMVDGGVEIVTLEDAQLDELRSQYQPIVDSAVEAVAGRGMPAQEFVDAYTQ</sequence>
<comment type="subcellular location">
    <subcellularLocation>
        <location evidence="1">Periplasm</location>
    </subcellularLocation>
</comment>